<comment type="caution">
    <text evidence="2">The sequence shown here is derived from an EMBL/GenBank/DDBJ whole genome shotgun (WGS) entry which is preliminary data.</text>
</comment>
<reference evidence="3" key="1">
    <citation type="journal article" date="2019" name="Int. J. Syst. Evol. Microbiol.">
        <title>The Global Catalogue of Microorganisms (GCM) 10K type strain sequencing project: providing services to taxonomists for standard genome sequencing and annotation.</title>
        <authorList>
            <consortium name="The Broad Institute Genomics Platform"/>
            <consortium name="The Broad Institute Genome Sequencing Center for Infectious Disease"/>
            <person name="Wu L."/>
            <person name="Ma J."/>
        </authorList>
    </citation>
    <scope>NUCLEOTIDE SEQUENCE [LARGE SCALE GENOMIC DNA]</scope>
    <source>
        <strain evidence="3">CCUG 53903</strain>
    </source>
</reference>
<gene>
    <name evidence="2" type="ORF">ACFQU0_15560</name>
</gene>
<dbReference type="RefSeq" id="WP_382202383.1">
    <property type="nucleotide sequence ID" value="NZ_JBHTBZ010000046.1"/>
</dbReference>
<accession>A0ABW2SEX7</accession>
<dbReference type="EMBL" id="JBHTBZ010000046">
    <property type="protein sequence ID" value="MFC7461851.1"/>
    <property type="molecule type" value="Genomic_DNA"/>
</dbReference>
<dbReference type="Proteomes" id="UP001596457">
    <property type="component" value="Unassembled WGS sequence"/>
</dbReference>
<proteinExistence type="predicted"/>
<name>A0ABW2SEX7_9BURK</name>
<evidence type="ECO:0008006" key="4">
    <source>
        <dbReference type="Google" id="ProtNLM"/>
    </source>
</evidence>
<organism evidence="2 3">
    <name type="scientific">Hydrogenophaga defluvii</name>
    <dbReference type="NCBI Taxonomy" id="249410"/>
    <lineage>
        <taxon>Bacteria</taxon>
        <taxon>Pseudomonadati</taxon>
        <taxon>Pseudomonadota</taxon>
        <taxon>Betaproteobacteria</taxon>
        <taxon>Burkholderiales</taxon>
        <taxon>Comamonadaceae</taxon>
        <taxon>Hydrogenophaga</taxon>
    </lineage>
</organism>
<feature type="signal peptide" evidence="1">
    <location>
        <begin position="1"/>
        <end position="23"/>
    </location>
</feature>
<evidence type="ECO:0000313" key="3">
    <source>
        <dbReference type="Proteomes" id="UP001596457"/>
    </source>
</evidence>
<evidence type="ECO:0000256" key="1">
    <source>
        <dbReference type="SAM" id="SignalP"/>
    </source>
</evidence>
<keyword evidence="1" id="KW-0732">Signal</keyword>
<feature type="chain" id="PRO_5047226287" description="Beta-barrel assembly machine subunit BamE" evidence="1">
    <location>
        <begin position="24"/>
        <end position="166"/>
    </location>
</feature>
<evidence type="ECO:0000313" key="2">
    <source>
        <dbReference type="EMBL" id="MFC7461851.1"/>
    </source>
</evidence>
<sequence>MTPRRWLLWPVLAMLAALLAACATPDRMPLGSSRDDTLARLGPPSAVHRLPDGERLQYSYQPAGPWVHNLDFDANGRLTHTQQVLEPNDFAHIQVGSWRRDDVLMRYGRPALVERVARFEGEIWTYRFLDNMRRRQLHVHLDPGGTVRQLLTTDEPEFEPSDRFVE</sequence>
<keyword evidence="3" id="KW-1185">Reference proteome</keyword>
<protein>
    <recommendedName>
        <fullName evidence="4">Beta-barrel assembly machine subunit BamE</fullName>
    </recommendedName>
</protein>
<dbReference type="PROSITE" id="PS51257">
    <property type="entry name" value="PROKAR_LIPOPROTEIN"/>
    <property type="match status" value="1"/>
</dbReference>